<dbReference type="InterPro" id="IPR029032">
    <property type="entry name" value="AhpD-like"/>
</dbReference>
<sequence length="184" mass="20725">MSRIRLLELSEMDPKMADIAVNMEKMVGDGTAMRAVAHRPDIVEAFGEFYWKLQMEGLLDRKLVELVRLAIAQINQCANCLQSRYQDSIEEGLTEEMIAALPQAQTSDLFTEREKAAIEYAQKMAFNHFDVGDEDFTRLHQHFSEKEIVELCFDVAQFIGIGRMFAVLDATNTACAIPTAVAAE</sequence>
<evidence type="ECO:0000313" key="3">
    <source>
        <dbReference type="Proteomes" id="UP000522081"/>
    </source>
</evidence>
<proteinExistence type="predicted"/>
<organism evidence="2 3">
    <name type="scientific">Novosphingobium marinum</name>
    <dbReference type="NCBI Taxonomy" id="1514948"/>
    <lineage>
        <taxon>Bacteria</taxon>
        <taxon>Pseudomonadati</taxon>
        <taxon>Pseudomonadota</taxon>
        <taxon>Alphaproteobacteria</taxon>
        <taxon>Sphingomonadales</taxon>
        <taxon>Sphingomonadaceae</taxon>
        <taxon>Novosphingobium</taxon>
    </lineage>
</organism>
<dbReference type="Pfam" id="PF02627">
    <property type="entry name" value="CMD"/>
    <property type="match status" value="1"/>
</dbReference>
<accession>A0A7Y9Y075</accession>
<dbReference type="RefSeq" id="WP_229735600.1">
    <property type="nucleotide sequence ID" value="NZ_BMGF01000004.1"/>
</dbReference>
<name>A0A7Y9Y075_9SPHN</name>
<dbReference type="Proteomes" id="UP000522081">
    <property type="component" value="Unassembled WGS sequence"/>
</dbReference>
<reference evidence="2 3" key="1">
    <citation type="submission" date="2020-07" db="EMBL/GenBank/DDBJ databases">
        <title>Genomic Encyclopedia of Type Strains, Phase IV (KMG-IV): sequencing the most valuable type-strain genomes for metagenomic binning, comparative biology and taxonomic classification.</title>
        <authorList>
            <person name="Goeker M."/>
        </authorList>
    </citation>
    <scope>NUCLEOTIDE SEQUENCE [LARGE SCALE GENOMIC DNA]</scope>
    <source>
        <strain evidence="2 3">DSM 29043</strain>
    </source>
</reference>
<evidence type="ECO:0000259" key="1">
    <source>
        <dbReference type="Pfam" id="PF02627"/>
    </source>
</evidence>
<protein>
    <submittedName>
        <fullName evidence="2">Putative peroxidase-related enzyme</fullName>
    </submittedName>
</protein>
<dbReference type="EMBL" id="JACBZF010000004">
    <property type="protein sequence ID" value="NYH96241.1"/>
    <property type="molecule type" value="Genomic_DNA"/>
</dbReference>
<dbReference type="InterPro" id="IPR003779">
    <property type="entry name" value="CMD-like"/>
</dbReference>
<comment type="caution">
    <text evidence="2">The sequence shown here is derived from an EMBL/GenBank/DDBJ whole genome shotgun (WGS) entry which is preliminary data.</text>
</comment>
<dbReference type="GO" id="GO:0051920">
    <property type="term" value="F:peroxiredoxin activity"/>
    <property type="evidence" value="ECO:0007669"/>
    <property type="project" value="InterPro"/>
</dbReference>
<feature type="domain" description="Carboxymuconolactone decarboxylase-like" evidence="1">
    <location>
        <begin position="40"/>
        <end position="122"/>
    </location>
</feature>
<dbReference type="AlphaFoldDB" id="A0A7Y9Y075"/>
<dbReference type="InterPro" id="IPR004675">
    <property type="entry name" value="AhpD_core"/>
</dbReference>
<keyword evidence="2" id="KW-0560">Oxidoreductase</keyword>
<dbReference type="NCBIfam" id="TIGR00778">
    <property type="entry name" value="ahpD_dom"/>
    <property type="match status" value="1"/>
</dbReference>
<gene>
    <name evidence="2" type="ORF">FHS75_002573</name>
</gene>
<keyword evidence="2" id="KW-0575">Peroxidase</keyword>
<evidence type="ECO:0000313" key="2">
    <source>
        <dbReference type="EMBL" id="NYH96241.1"/>
    </source>
</evidence>
<dbReference type="PANTHER" id="PTHR34846">
    <property type="entry name" value="4-CARBOXYMUCONOLACTONE DECARBOXYLASE FAMILY PROTEIN (AFU_ORTHOLOGUE AFUA_6G11590)"/>
    <property type="match status" value="1"/>
</dbReference>
<dbReference type="SUPFAM" id="SSF69118">
    <property type="entry name" value="AhpD-like"/>
    <property type="match status" value="1"/>
</dbReference>
<dbReference type="PANTHER" id="PTHR34846:SF10">
    <property type="entry name" value="CYTOPLASMIC PROTEIN"/>
    <property type="match status" value="1"/>
</dbReference>
<dbReference type="Gene3D" id="1.20.1290.10">
    <property type="entry name" value="AhpD-like"/>
    <property type="match status" value="1"/>
</dbReference>
<keyword evidence="3" id="KW-1185">Reference proteome</keyword>